<proteinExistence type="inferred from homology"/>
<feature type="transmembrane region" description="Helical" evidence="10">
    <location>
        <begin position="394"/>
        <end position="413"/>
    </location>
</feature>
<evidence type="ECO:0000256" key="7">
    <source>
        <dbReference type="ARBA" id="ARBA00022989"/>
    </source>
</evidence>
<feature type="transmembrane region" description="Helical" evidence="10">
    <location>
        <begin position="490"/>
        <end position="515"/>
    </location>
</feature>
<feature type="transmembrane region" description="Helical" evidence="10">
    <location>
        <begin position="451"/>
        <end position="469"/>
    </location>
</feature>
<evidence type="ECO:0000256" key="4">
    <source>
        <dbReference type="ARBA" id="ARBA00022519"/>
    </source>
</evidence>
<evidence type="ECO:0000259" key="11">
    <source>
        <dbReference type="Pfam" id="PF01578"/>
    </source>
</evidence>
<feature type="transmembrane region" description="Helical" evidence="10">
    <location>
        <begin position="38"/>
        <end position="62"/>
    </location>
</feature>
<feature type="transmembrane region" description="Helical" evidence="10">
    <location>
        <begin position="272"/>
        <end position="292"/>
    </location>
</feature>
<evidence type="ECO:0000313" key="14">
    <source>
        <dbReference type="Proteomes" id="UP001156921"/>
    </source>
</evidence>
<evidence type="ECO:0000256" key="1">
    <source>
        <dbReference type="ARBA" id="ARBA00004429"/>
    </source>
</evidence>
<dbReference type="InterPro" id="IPR003568">
    <property type="entry name" value="Cyt_c_biogenesis_CcmF"/>
</dbReference>
<feature type="transmembrane region" description="Helical" evidence="10">
    <location>
        <begin position="207"/>
        <end position="229"/>
    </location>
</feature>
<feature type="transmembrane region" description="Helical" evidence="10">
    <location>
        <begin position="312"/>
        <end position="331"/>
    </location>
</feature>
<protein>
    <submittedName>
        <fullName evidence="13">C-type cytochrome biogenesis protein CcmF</fullName>
    </submittedName>
</protein>
<feature type="transmembrane region" description="Helical" evidence="10">
    <location>
        <begin position="125"/>
        <end position="144"/>
    </location>
</feature>
<evidence type="ECO:0000313" key="13">
    <source>
        <dbReference type="EMBL" id="GLS02147.1"/>
    </source>
</evidence>
<evidence type="ECO:0000256" key="5">
    <source>
        <dbReference type="ARBA" id="ARBA00022692"/>
    </source>
</evidence>
<keyword evidence="14" id="KW-1185">Reference proteome</keyword>
<keyword evidence="5 10" id="KW-0812">Transmembrane</keyword>
<feature type="transmembrane region" description="Helical" evidence="10">
    <location>
        <begin position="616"/>
        <end position="635"/>
    </location>
</feature>
<keyword evidence="7 10" id="KW-1133">Transmembrane helix</keyword>
<evidence type="ECO:0000256" key="8">
    <source>
        <dbReference type="ARBA" id="ARBA00023136"/>
    </source>
</evidence>
<dbReference type="RefSeq" id="WP_284223022.1">
    <property type="nucleotide sequence ID" value="NZ_BSOY01000053.1"/>
</dbReference>
<feature type="transmembrane region" description="Helical" evidence="10">
    <location>
        <begin position="96"/>
        <end position="113"/>
    </location>
</feature>
<evidence type="ECO:0000256" key="3">
    <source>
        <dbReference type="ARBA" id="ARBA00022475"/>
    </source>
</evidence>
<sequence>MSAEIGQLALILAFMLGLIQGAAPLLGAHRGDSVLMSLGRASALLQMAFVVLAFGALATAYVTMDFSVELVARHSHSTQPLPYRFAATWGSHEGSMLLWVLILALHGGAIAFFGRTLRETLQARVLAVQGMLSAAFLGFCLFTSNPFSRLSPIPLDGTELNPLLQDPGLVMHPPLLYLGYVGFSVAFSFAVAALIEGRVDAAWARWVRPWVLSAWISLTVGIALGSWWAYYELGWGGWWFWDPVENASLMPWLMGTALLHSALVLEKRGALISWTILLAILTFSLSMIGTFLVRSGVLTSVHAFAVDPERGAYILVFILIATGSALGLYAWRAPAMRTGALFSPLSREAGITLNNLFLLAATATVFLGTFYPVFIDVLSGDKISVGPPYYALTFAPLFVPLLALVAFGPMLNWKRDTVRAVLTRLRWPIIVTAVAAVIGVVVFGIADVGAALGIALGVWLIAAAFMLLARRWGIGRKGAETGRLIRTTPLAFWAVAVAHAGLGVTTIGVTAITAWTDSEVVTMVPGQTVEFAGRRITLDALGPATGPNYRADQARFRVEGRGQPFLMLSEKRFYPSSQTQTTEAGIRGEAMGNLYISVGESATLGAATVRLWWHPLVGWIWGGALIMALGGVLSLSDRRTRLAMPARKAAQARAAEAAA</sequence>
<feature type="transmembrane region" description="Helical" evidence="10">
    <location>
        <begin position="425"/>
        <end position="445"/>
    </location>
</feature>
<dbReference type="PRINTS" id="PR01411">
    <property type="entry name" value="CCMFBIOGNSIS"/>
</dbReference>
<dbReference type="NCBIfam" id="NF007691">
    <property type="entry name" value="PRK10369.1"/>
    <property type="match status" value="1"/>
</dbReference>
<feature type="domain" description="Cytochrome c-type biogenesis protein CcmF C-terminal" evidence="12">
    <location>
        <begin position="315"/>
        <end position="638"/>
    </location>
</feature>
<reference evidence="14" key="1">
    <citation type="journal article" date="2019" name="Int. J. Syst. Evol. Microbiol.">
        <title>The Global Catalogue of Microorganisms (GCM) 10K type strain sequencing project: providing services to taxonomists for standard genome sequencing and annotation.</title>
        <authorList>
            <consortium name="The Broad Institute Genomics Platform"/>
            <consortium name="The Broad Institute Genome Sequencing Center for Infectious Disease"/>
            <person name="Wu L."/>
            <person name="Ma J."/>
        </authorList>
    </citation>
    <scope>NUCLEOTIDE SEQUENCE [LARGE SCALE GENOMIC DNA]</scope>
    <source>
        <strain evidence="14">NBRC 110107</strain>
    </source>
</reference>
<dbReference type="PANTHER" id="PTHR43653:SF1">
    <property type="entry name" value="CYTOCHROME C-TYPE BIOGENESIS PROTEIN CCMF"/>
    <property type="match status" value="1"/>
</dbReference>
<dbReference type="InterPro" id="IPR003567">
    <property type="entry name" value="Cyt_c_biogenesis"/>
</dbReference>
<keyword evidence="6" id="KW-0201">Cytochrome c-type biogenesis</keyword>
<dbReference type="InterPro" id="IPR032523">
    <property type="entry name" value="CcmF_C"/>
</dbReference>
<dbReference type="PANTHER" id="PTHR43653">
    <property type="entry name" value="CYTOCHROME C ASSEMBLY PROTEIN-RELATED"/>
    <property type="match status" value="1"/>
</dbReference>
<organism evidence="13 14">
    <name type="scientific">Brevundimonas denitrificans</name>
    <dbReference type="NCBI Taxonomy" id="1443434"/>
    <lineage>
        <taxon>Bacteria</taxon>
        <taxon>Pseudomonadati</taxon>
        <taxon>Pseudomonadota</taxon>
        <taxon>Alphaproteobacteria</taxon>
        <taxon>Caulobacterales</taxon>
        <taxon>Caulobacteraceae</taxon>
        <taxon>Brevundimonas</taxon>
    </lineage>
</organism>
<feature type="transmembrane region" description="Helical" evidence="10">
    <location>
        <begin position="249"/>
        <end position="265"/>
    </location>
</feature>
<feature type="transmembrane region" description="Helical" evidence="10">
    <location>
        <begin position="6"/>
        <end position="26"/>
    </location>
</feature>
<dbReference type="EMBL" id="BSOY01000053">
    <property type="protein sequence ID" value="GLS02147.1"/>
    <property type="molecule type" value="Genomic_DNA"/>
</dbReference>
<keyword evidence="4" id="KW-0997">Cell inner membrane</keyword>
<evidence type="ECO:0000256" key="6">
    <source>
        <dbReference type="ARBA" id="ARBA00022748"/>
    </source>
</evidence>
<evidence type="ECO:0000256" key="2">
    <source>
        <dbReference type="ARBA" id="ARBA00009186"/>
    </source>
</evidence>
<dbReference type="Pfam" id="PF01578">
    <property type="entry name" value="Cytochrom_C_asm"/>
    <property type="match status" value="1"/>
</dbReference>
<accession>A0ABQ6BLM4</accession>
<comment type="similarity">
    <text evidence="2">Belongs to the CcmF/CycK/Ccl1/NrfE/CcsA family.</text>
</comment>
<dbReference type="InterPro" id="IPR002541">
    <property type="entry name" value="Cyt_c_assembly"/>
</dbReference>
<name>A0ABQ6BLM4_9CAUL</name>
<dbReference type="NCBIfam" id="TIGR00353">
    <property type="entry name" value="nrfE"/>
    <property type="match status" value="1"/>
</dbReference>
<evidence type="ECO:0000259" key="12">
    <source>
        <dbReference type="Pfam" id="PF16327"/>
    </source>
</evidence>
<comment type="subcellular location">
    <subcellularLocation>
        <location evidence="1">Cell inner membrane</location>
        <topology evidence="1">Multi-pass membrane protein</topology>
    </subcellularLocation>
</comment>
<feature type="domain" description="Cytochrome c assembly protein" evidence="11">
    <location>
        <begin position="89"/>
        <end position="295"/>
    </location>
</feature>
<keyword evidence="8 10" id="KW-0472">Membrane</keyword>
<evidence type="ECO:0000256" key="10">
    <source>
        <dbReference type="SAM" id="Phobius"/>
    </source>
</evidence>
<evidence type="ECO:0000256" key="9">
    <source>
        <dbReference type="ARBA" id="ARBA00037230"/>
    </source>
</evidence>
<comment type="caution">
    <text evidence="13">The sequence shown here is derived from an EMBL/GenBank/DDBJ whole genome shotgun (WGS) entry which is preliminary data.</text>
</comment>
<dbReference type="Pfam" id="PF16327">
    <property type="entry name" value="CcmF_C"/>
    <property type="match status" value="1"/>
</dbReference>
<gene>
    <name evidence="13" type="primary">cycK</name>
    <name evidence="13" type="ORF">GCM10007859_21680</name>
</gene>
<dbReference type="Proteomes" id="UP001156921">
    <property type="component" value="Unassembled WGS sequence"/>
</dbReference>
<dbReference type="PRINTS" id="PR01410">
    <property type="entry name" value="CCBIOGENESIS"/>
</dbReference>
<feature type="transmembrane region" description="Helical" evidence="10">
    <location>
        <begin position="352"/>
        <end position="374"/>
    </location>
</feature>
<feature type="transmembrane region" description="Helical" evidence="10">
    <location>
        <begin position="175"/>
        <end position="195"/>
    </location>
</feature>
<keyword evidence="3" id="KW-1003">Cell membrane</keyword>
<comment type="function">
    <text evidence="9">Required for the biogenesis of c-type cytochromes. Possible subunit of a heme lyase.</text>
</comment>